<dbReference type="GO" id="GO:0006547">
    <property type="term" value="P:L-histidine metabolic process"/>
    <property type="evidence" value="ECO:0007669"/>
    <property type="project" value="UniProtKB-UniRule"/>
</dbReference>
<dbReference type="PROSITE" id="PS50949">
    <property type="entry name" value="HTH_GNTR"/>
    <property type="match status" value="1"/>
</dbReference>
<dbReference type="SUPFAM" id="SSF64288">
    <property type="entry name" value="Chorismate lyase-like"/>
    <property type="match status" value="1"/>
</dbReference>
<dbReference type="InterPro" id="IPR036390">
    <property type="entry name" value="WH_DNA-bd_sf"/>
</dbReference>
<dbReference type="GO" id="GO:0003700">
    <property type="term" value="F:DNA-binding transcription factor activity"/>
    <property type="evidence" value="ECO:0007669"/>
    <property type="project" value="UniProtKB-UniRule"/>
</dbReference>
<reference evidence="6 7" key="1">
    <citation type="submission" date="2019-06" db="EMBL/GenBank/DDBJ databases">
        <title>The draft genome of Rhizobium smilacinae PTYR-5.</title>
        <authorList>
            <person name="Liu L."/>
            <person name="Li L."/>
            <person name="Zhang X."/>
        </authorList>
    </citation>
    <scope>NUCLEOTIDE SEQUENCE [LARGE SCALE GENOMIC DNA]</scope>
    <source>
        <strain evidence="6 7">PTYR-5</strain>
    </source>
</reference>
<dbReference type="Pfam" id="PF00392">
    <property type="entry name" value="GntR"/>
    <property type="match status" value="1"/>
</dbReference>
<dbReference type="PANTHER" id="PTHR44846:SF16">
    <property type="entry name" value="TRANSCRIPTIONAL REGULATOR PHNF-RELATED"/>
    <property type="match status" value="1"/>
</dbReference>
<dbReference type="GO" id="GO:0003677">
    <property type="term" value="F:DNA binding"/>
    <property type="evidence" value="ECO:0007669"/>
    <property type="project" value="UniProtKB-UniRule"/>
</dbReference>
<dbReference type="OrthoDB" id="9808698at2"/>
<keyword evidence="7" id="KW-1185">Reference proteome</keyword>
<dbReference type="InterPro" id="IPR010248">
    <property type="entry name" value="His_ut_repres"/>
</dbReference>
<evidence type="ECO:0000259" key="5">
    <source>
        <dbReference type="PROSITE" id="PS50949"/>
    </source>
</evidence>
<gene>
    <name evidence="6" type="primary">hutC</name>
    <name evidence="6" type="ORF">FHP24_14550</name>
</gene>
<dbReference type="AlphaFoldDB" id="A0A5C4XL17"/>
<evidence type="ECO:0000313" key="6">
    <source>
        <dbReference type="EMBL" id="TNM63997.1"/>
    </source>
</evidence>
<dbReference type="PRINTS" id="PR00035">
    <property type="entry name" value="HTHGNTR"/>
</dbReference>
<dbReference type="InterPro" id="IPR036388">
    <property type="entry name" value="WH-like_DNA-bd_sf"/>
</dbReference>
<evidence type="ECO:0000256" key="1">
    <source>
        <dbReference type="ARBA" id="ARBA00023015"/>
    </source>
</evidence>
<dbReference type="NCBIfam" id="TIGR02018">
    <property type="entry name" value="his_ut_repres"/>
    <property type="match status" value="1"/>
</dbReference>
<dbReference type="CDD" id="cd07377">
    <property type="entry name" value="WHTH_GntR"/>
    <property type="match status" value="1"/>
</dbReference>
<evidence type="ECO:0000313" key="7">
    <source>
        <dbReference type="Proteomes" id="UP000311605"/>
    </source>
</evidence>
<comment type="caution">
    <text evidence="6">The sequence shown here is derived from an EMBL/GenBank/DDBJ whole genome shotgun (WGS) entry which is preliminary data.</text>
</comment>
<dbReference type="Gene3D" id="1.10.10.10">
    <property type="entry name" value="Winged helix-like DNA-binding domain superfamily/Winged helix DNA-binding domain"/>
    <property type="match status" value="1"/>
</dbReference>
<evidence type="ECO:0000256" key="3">
    <source>
        <dbReference type="ARBA" id="ARBA00023163"/>
    </source>
</evidence>
<proteinExistence type="predicted"/>
<dbReference type="Pfam" id="PF07702">
    <property type="entry name" value="UTRA"/>
    <property type="match status" value="1"/>
</dbReference>
<keyword evidence="3" id="KW-0804">Transcription</keyword>
<dbReference type="InterPro" id="IPR011663">
    <property type="entry name" value="UTRA"/>
</dbReference>
<keyword evidence="1" id="KW-0805">Transcription regulation</keyword>
<dbReference type="InterPro" id="IPR000524">
    <property type="entry name" value="Tscrpt_reg_HTH_GntR"/>
</dbReference>
<name>A0A5C4XL17_9HYPH</name>
<dbReference type="SMART" id="SM00345">
    <property type="entry name" value="HTH_GNTR"/>
    <property type="match status" value="1"/>
</dbReference>
<feature type="domain" description="HTH gntR-type" evidence="5">
    <location>
        <begin position="16"/>
        <end position="84"/>
    </location>
</feature>
<organism evidence="6 7">
    <name type="scientific">Aliirhizobium smilacinae</name>
    <dbReference type="NCBI Taxonomy" id="1395944"/>
    <lineage>
        <taxon>Bacteria</taxon>
        <taxon>Pseudomonadati</taxon>
        <taxon>Pseudomonadota</taxon>
        <taxon>Alphaproteobacteria</taxon>
        <taxon>Hyphomicrobiales</taxon>
        <taxon>Rhizobiaceae</taxon>
        <taxon>Aliirhizobium</taxon>
    </lineage>
</organism>
<dbReference type="SMART" id="SM00866">
    <property type="entry name" value="UTRA"/>
    <property type="match status" value="1"/>
</dbReference>
<dbReference type="Proteomes" id="UP000311605">
    <property type="component" value="Unassembled WGS sequence"/>
</dbReference>
<dbReference type="SUPFAM" id="SSF46785">
    <property type="entry name" value="Winged helix' DNA-binding domain"/>
    <property type="match status" value="1"/>
</dbReference>
<accession>A0A5C4XL17</accession>
<dbReference type="InterPro" id="IPR050679">
    <property type="entry name" value="Bact_HTH_transcr_reg"/>
</dbReference>
<sequence length="250" mass="27558">MIEGDLIADPISEAPLSLHQRILSDIEQNILTGRWPPGFKIASEQQLALQYGCSRMTVNKVVTQLARAGLIQRRRKVGSVVLPQKAQSAILEIYDIREEVKATGEIYSHRILSRTVRPANSQEAELLGILRKKPVTDITCLHYAGEQPFCLEQRLINLDAVPDAGTESFEALPPGPWLLEHVPWSAAEHRIAALGAGTTEASYLAIPLGSPVLVVVRQTWRFDHSVTSVRLTYPGKSHTLTARFTPSQAG</sequence>
<dbReference type="EMBL" id="VDMN01000002">
    <property type="protein sequence ID" value="TNM63997.1"/>
    <property type="molecule type" value="Genomic_DNA"/>
</dbReference>
<dbReference type="Gene3D" id="3.40.1410.10">
    <property type="entry name" value="Chorismate lyase-like"/>
    <property type="match status" value="1"/>
</dbReference>
<evidence type="ECO:0000256" key="4">
    <source>
        <dbReference type="NCBIfam" id="TIGR02018"/>
    </source>
</evidence>
<keyword evidence="2" id="KW-0238">DNA-binding</keyword>
<evidence type="ECO:0000256" key="2">
    <source>
        <dbReference type="ARBA" id="ARBA00023125"/>
    </source>
</evidence>
<dbReference type="PANTHER" id="PTHR44846">
    <property type="entry name" value="MANNOSYL-D-GLYCERATE TRANSPORT/METABOLISM SYSTEM REPRESSOR MNGR-RELATED"/>
    <property type="match status" value="1"/>
</dbReference>
<dbReference type="GO" id="GO:0045892">
    <property type="term" value="P:negative regulation of DNA-templated transcription"/>
    <property type="evidence" value="ECO:0007669"/>
    <property type="project" value="UniProtKB-UniRule"/>
</dbReference>
<dbReference type="RefSeq" id="WP_139676899.1">
    <property type="nucleotide sequence ID" value="NZ_VDMN01000002.1"/>
</dbReference>
<protein>
    <recommendedName>
        <fullName evidence="4">Histidine utilization repressor</fullName>
    </recommendedName>
</protein>
<dbReference type="InterPro" id="IPR028978">
    <property type="entry name" value="Chorismate_lyase_/UTRA_dom_sf"/>
</dbReference>